<protein>
    <submittedName>
        <fullName evidence="1">Uncharacterized protein</fullName>
    </submittedName>
</protein>
<accession>A0A411YB14</accession>
<dbReference type="OrthoDB" id="501208at2"/>
<proteinExistence type="predicted"/>
<gene>
    <name evidence="1" type="ORF">ER308_01650</name>
</gene>
<keyword evidence="2" id="KW-1185">Reference proteome</keyword>
<dbReference type="RefSeq" id="WP_131153399.1">
    <property type="nucleotide sequence ID" value="NZ_CP036402.1"/>
</dbReference>
<name>A0A411YB14_9ACTN</name>
<sequence>MPPPNFVANFDSATAMAQATAHALRGEPFPALGNPPSLKPAARRANLLPSRVREKGFVVSGAAETISPRRVHRLDMEAAADWLAEEYPPGPYPAVAVGSSCGALVNLYAAMGIPWLPQTLLVPVRQRVHPDDPTAAMEKARRYGHRMMEALPDWQLHHMHDANQDRLMVRALTYFRVKRRTLGPGYERFLRERLEPGGTIIVPECTRTWGTTRLGERYVFQHGALGGATEEEFHEGSERVAEYLERYDSPVRRWDGPQPDGRSPEAEWGFEPALRDDIERFADEHGYRVKRLVFEEPDDPSPMVADLHRWWYRQRRIPANRLLVSSFIVNEPYWGLRTGSVPFWMKFNMQPSLTTLHRYLDSVDEPFDELYLMLFQHGVEAVGLPSKEQWRAVLDRARQHGTTLGVDLDEYPLDFPHYAKYDDALLREVASRYPWPAPLSLHDLETFLESHGHRYAVDWLSATPA</sequence>
<dbReference type="EMBL" id="CP036402">
    <property type="protein sequence ID" value="QBI18401.1"/>
    <property type="molecule type" value="Genomic_DNA"/>
</dbReference>
<dbReference type="Proteomes" id="UP000291469">
    <property type="component" value="Chromosome"/>
</dbReference>
<organism evidence="1 2">
    <name type="scientific">Egibacter rhizosphaerae</name>
    <dbReference type="NCBI Taxonomy" id="1670831"/>
    <lineage>
        <taxon>Bacteria</taxon>
        <taxon>Bacillati</taxon>
        <taxon>Actinomycetota</taxon>
        <taxon>Nitriliruptoria</taxon>
        <taxon>Egibacterales</taxon>
        <taxon>Egibacteraceae</taxon>
        <taxon>Egibacter</taxon>
    </lineage>
</organism>
<dbReference type="InterPro" id="IPR029058">
    <property type="entry name" value="AB_hydrolase_fold"/>
</dbReference>
<evidence type="ECO:0000313" key="2">
    <source>
        <dbReference type="Proteomes" id="UP000291469"/>
    </source>
</evidence>
<dbReference type="AlphaFoldDB" id="A0A411YB14"/>
<reference evidence="1 2" key="1">
    <citation type="submission" date="2019-01" db="EMBL/GenBank/DDBJ databases">
        <title>Egibacter rhizosphaerae EGI 80759T.</title>
        <authorList>
            <person name="Chen D.-D."/>
            <person name="Tian Y."/>
            <person name="Jiao J.-Y."/>
            <person name="Zhang X.-T."/>
            <person name="Zhang Y.-G."/>
            <person name="Zhang Y."/>
            <person name="Xiao M."/>
            <person name="Shu W.-S."/>
            <person name="Li W.-J."/>
        </authorList>
    </citation>
    <scope>NUCLEOTIDE SEQUENCE [LARGE SCALE GENOMIC DNA]</scope>
    <source>
        <strain evidence="1 2">EGI 80759</strain>
    </source>
</reference>
<dbReference type="SUPFAM" id="SSF53474">
    <property type="entry name" value="alpha/beta-Hydrolases"/>
    <property type="match status" value="1"/>
</dbReference>
<evidence type="ECO:0000313" key="1">
    <source>
        <dbReference type="EMBL" id="QBI18401.1"/>
    </source>
</evidence>
<dbReference type="KEGG" id="erz:ER308_01650"/>